<keyword evidence="7" id="KW-1185">Reference proteome</keyword>
<feature type="compositionally biased region" description="Low complexity" evidence="4">
    <location>
        <begin position="622"/>
        <end position="634"/>
    </location>
</feature>
<dbReference type="Pfam" id="PF04082">
    <property type="entry name" value="Fungal_trans"/>
    <property type="match status" value="1"/>
</dbReference>
<dbReference type="PANTHER" id="PTHR31001:SF85">
    <property type="entry name" value="ZN(II)2CYS6 TRANSCRIPTION FACTOR (EUROFUNG)"/>
    <property type="match status" value="1"/>
</dbReference>
<accession>A0AA39Y0P4</accession>
<keyword evidence="3" id="KW-0539">Nucleus</keyword>
<keyword evidence="2" id="KW-0479">Metal-binding</keyword>
<dbReference type="InterPro" id="IPR050613">
    <property type="entry name" value="Sec_Metabolite_Reg"/>
</dbReference>
<reference evidence="6" key="1">
    <citation type="submission" date="2023-06" db="EMBL/GenBank/DDBJ databases">
        <title>Genome-scale phylogeny and comparative genomics of the fungal order Sordariales.</title>
        <authorList>
            <consortium name="Lawrence Berkeley National Laboratory"/>
            <person name="Hensen N."/>
            <person name="Bonometti L."/>
            <person name="Westerberg I."/>
            <person name="Brannstrom I.O."/>
            <person name="Guillou S."/>
            <person name="Cros-Aarteil S."/>
            <person name="Calhoun S."/>
            <person name="Haridas S."/>
            <person name="Kuo A."/>
            <person name="Mondo S."/>
            <person name="Pangilinan J."/>
            <person name="Riley R."/>
            <person name="Labutti K."/>
            <person name="Andreopoulos B."/>
            <person name="Lipzen A."/>
            <person name="Chen C."/>
            <person name="Yanf M."/>
            <person name="Daum C."/>
            <person name="Ng V."/>
            <person name="Clum A."/>
            <person name="Steindorff A."/>
            <person name="Ohm R."/>
            <person name="Martin F."/>
            <person name="Silar P."/>
            <person name="Natvig D."/>
            <person name="Lalanne C."/>
            <person name="Gautier V."/>
            <person name="Ament-Velasquez S.L."/>
            <person name="Kruys A."/>
            <person name="Hutchinson M.I."/>
            <person name="Powell A.J."/>
            <person name="Barry K."/>
            <person name="Miller A.N."/>
            <person name="Grigoriev I.V."/>
            <person name="Debuchy R."/>
            <person name="Gladieux P."/>
            <person name="Thoren M.H."/>
            <person name="Johannesson H."/>
        </authorList>
    </citation>
    <scope>NUCLEOTIDE SEQUENCE</scope>
    <source>
        <strain evidence="6">SMH2532-1</strain>
    </source>
</reference>
<dbReference type="PANTHER" id="PTHR31001">
    <property type="entry name" value="UNCHARACTERIZED TRANSCRIPTIONAL REGULATORY PROTEIN"/>
    <property type="match status" value="1"/>
</dbReference>
<evidence type="ECO:0000259" key="5">
    <source>
        <dbReference type="PROSITE" id="PS50048"/>
    </source>
</evidence>
<dbReference type="GO" id="GO:0008270">
    <property type="term" value="F:zinc ion binding"/>
    <property type="evidence" value="ECO:0007669"/>
    <property type="project" value="InterPro"/>
</dbReference>
<evidence type="ECO:0000256" key="4">
    <source>
        <dbReference type="SAM" id="MobiDB-lite"/>
    </source>
</evidence>
<dbReference type="Gene3D" id="4.10.240.10">
    <property type="entry name" value="Zn(2)-C6 fungal-type DNA-binding domain"/>
    <property type="match status" value="1"/>
</dbReference>
<feature type="region of interest" description="Disordered" evidence="4">
    <location>
        <begin position="616"/>
        <end position="636"/>
    </location>
</feature>
<sequence length="671" mass="75012">MDHAAVVTPPRTYARTLACQLCQLRKVKCDRKFPCATCVRGGVAASCVPSTPAPVRQRRRPAQDLRRRLARCEEMLLHAATAQTPEAPLQNDQLGSSESRALPRFDLRPAHVVVKDENSTRLMDGHLWASLFEELRDMRDIVETQASELDGDGRDADGDANLLLSDVDPSVDVQDLQPDPAHVFRLWQLFLDRVNPLTKIIHVPSVQPILLDAANDICAVPLHYQALLFTIYLMAIVSISADESVQMFGMPKEEALRRYTLGAKTSLIKFNFLKNENMTILQALLFYLMSLSGRCDRYASWLLSGIIVRIAHKMGYHRDGEGLGLPPFETEMRRRIWWQIIVRDLLQGVIGGITSQSLLPAGSDTKEPQNLNDADLFPNSTEAPRPREGPTEMGFCVILYRAHKLMCALHSDVNLLKEVEAAVLGQTLDGKNTAGEIQWTLAKFRDLATSIDAELHALESKCIDPKTGNVHVAAQGLRSMLLSSLIPSLTPIQDQPEWGVEILTPEDNVFKMLIAGHEHTCAAYELLSGLKFEWWMGCHFHPDTLAALIGQLRQRPTGSLSDKGWQVIERTFELIRPDLKNITTKQERIHAQFLLKAWEAREQALVQAGHVVHRPPFKSPEESVTTDTPTTVQQQGISTPLTDLESFFEGYDSSETLTWSSWGDFSAGGHE</sequence>
<dbReference type="Pfam" id="PF00172">
    <property type="entry name" value="Zn_clus"/>
    <property type="match status" value="1"/>
</dbReference>
<dbReference type="SUPFAM" id="SSF57701">
    <property type="entry name" value="Zn2/Cys6 DNA-binding domain"/>
    <property type="match status" value="1"/>
</dbReference>
<dbReference type="InterPro" id="IPR007219">
    <property type="entry name" value="XnlR_reg_dom"/>
</dbReference>
<feature type="domain" description="Zn(2)-C6 fungal-type" evidence="5">
    <location>
        <begin position="18"/>
        <end position="48"/>
    </location>
</feature>
<feature type="compositionally biased region" description="Polar residues" evidence="4">
    <location>
        <begin position="368"/>
        <end position="382"/>
    </location>
</feature>
<dbReference type="InterPro" id="IPR001138">
    <property type="entry name" value="Zn2Cys6_DnaBD"/>
</dbReference>
<dbReference type="CDD" id="cd12148">
    <property type="entry name" value="fungal_TF_MHR"/>
    <property type="match status" value="1"/>
</dbReference>
<dbReference type="GO" id="GO:0003677">
    <property type="term" value="F:DNA binding"/>
    <property type="evidence" value="ECO:0007669"/>
    <property type="project" value="InterPro"/>
</dbReference>
<dbReference type="Proteomes" id="UP001174936">
    <property type="component" value="Unassembled WGS sequence"/>
</dbReference>
<evidence type="ECO:0000256" key="3">
    <source>
        <dbReference type="ARBA" id="ARBA00023242"/>
    </source>
</evidence>
<feature type="region of interest" description="Disordered" evidence="4">
    <location>
        <begin position="360"/>
        <end position="388"/>
    </location>
</feature>
<dbReference type="GO" id="GO:0006351">
    <property type="term" value="P:DNA-templated transcription"/>
    <property type="evidence" value="ECO:0007669"/>
    <property type="project" value="InterPro"/>
</dbReference>
<evidence type="ECO:0000256" key="1">
    <source>
        <dbReference type="ARBA" id="ARBA00004123"/>
    </source>
</evidence>
<dbReference type="InterPro" id="IPR036864">
    <property type="entry name" value="Zn2-C6_fun-type_DNA-bd_sf"/>
</dbReference>
<dbReference type="SMART" id="SM00906">
    <property type="entry name" value="Fungal_trans"/>
    <property type="match status" value="1"/>
</dbReference>
<gene>
    <name evidence="6" type="ORF">B0T16DRAFT_430233</name>
</gene>
<dbReference type="GO" id="GO:0000981">
    <property type="term" value="F:DNA-binding transcription factor activity, RNA polymerase II-specific"/>
    <property type="evidence" value="ECO:0007669"/>
    <property type="project" value="InterPro"/>
</dbReference>
<dbReference type="AlphaFoldDB" id="A0AA39Y0P4"/>
<protein>
    <submittedName>
        <fullName evidence="6">Fungal-specific transcription factor domain-containing protein</fullName>
    </submittedName>
</protein>
<evidence type="ECO:0000313" key="6">
    <source>
        <dbReference type="EMBL" id="KAK0643743.1"/>
    </source>
</evidence>
<comment type="caution">
    <text evidence="6">The sequence shown here is derived from an EMBL/GenBank/DDBJ whole genome shotgun (WGS) entry which is preliminary data.</text>
</comment>
<name>A0AA39Y0P4_9PEZI</name>
<dbReference type="CDD" id="cd00067">
    <property type="entry name" value="GAL4"/>
    <property type="match status" value="1"/>
</dbReference>
<proteinExistence type="predicted"/>
<dbReference type="PROSITE" id="PS50048">
    <property type="entry name" value="ZN2_CY6_FUNGAL_2"/>
    <property type="match status" value="1"/>
</dbReference>
<dbReference type="SMART" id="SM00066">
    <property type="entry name" value="GAL4"/>
    <property type="match status" value="1"/>
</dbReference>
<comment type="subcellular location">
    <subcellularLocation>
        <location evidence="1">Nucleus</location>
    </subcellularLocation>
</comment>
<dbReference type="GO" id="GO:0005634">
    <property type="term" value="C:nucleus"/>
    <property type="evidence" value="ECO:0007669"/>
    <property type="project" value="UniProtKB-SubCell"/>
</dbReference>
<evidence type="ECO:0000256" key="2">
    <source>
        <dbReference type="ARBA" id="ARBA00022723"/>
    </source>
</evidence>
<evidence type="ECO:0000313" key="7">
    <source>
        <dbReference type="Proteomes" id="UP001174936"/>
    </source>
</evidence>
<organism evidence="6 7">
    <name type="scientific">Cercophora newfieldiana</name>
    <dbReference type="NCBI Taxonomy" id="92897"/>
    <lineage>
        <taxon>Eukaryota</taxon>
        <taxon>Fungi</taxon>
        <taxon>Dikarya</taxon>
        <taxon>Ascomycota</taxon>
        <taxon>Pezizomycotina</taxon>
        <taxon>Sordariomycetes</taxon>
        <taxon>Sordariomycetidae</taxon>
        <taxon>Sordariales</taxon>
        <taxon>Lasiosphaeriaceae</taxon>
        <taxon>Cercophora</taxon>
    </lineage>
</organism>
<dbReference type="EMBL" id="JAULSV010000005">
    <property type="protein sequence ID" value="KAK0643743.1"/>
    <property type="molecule type" value="Genomic_DNA"/>
</dbReference>